<name>A0A2G8LCB6_STIJA</name>
<protein>
    <submittedName>
        <fullName evidence="1">Uncharacterized protein</fullName>
    </submittedName>
</protein>
<dbReference type="EMBL" id="MRZV01000129">
    <property type="protein sequence ID" value="PIK57916.1"/>
    <property type="molecule type" value="Genomic_DNA"/>
</dbReference>
<dbReference type="OrthoDB" id="10441015at2759"/>
<sequence length="133" mass="14886">MGIWKTLYLKRRINVIYNSCVPPVSVTLDPNPPRLNTDCSVLIKIKLVHDYFGGTVIYDVRGPKGFHVNGETEATPDRPYHTGETLTKNFTYHLPPFVKDGVPFRGNLSFINDEGQLLGCVHAFCKFAPGTGY</sequence>
<dbReference type="Proteomes" id="UP000230750">
    <property type="component" value="Unassembled WGS sequence"/>
</dbReference>
<gene>
    <name evidence="1" type="ORF">BSL78_05197</name>
</gene>
<evidence type="ECO:0000313" key="2">
    <source>
        <dbReference type="Proteomes" id="UP000230750"/>
    </source>
</evidence>
<proteinExistence type="predicted"/>
<organism evidence="1 2">
    <name type="scientific">Stichopus japonicus</name>
    <name type="common">Sea cucumber</name>
    <dbReference type="NCBI Taxonomy" id="307972"/>
    <lineage>
        <taxon>Eukaryota</taxon>
        <taxon>Metazoa</taxon>
        <taxon>Echinodermata</taxon>
        <taxon>Eleutherozoa</taxon>
        <taxon>Echinozoa</taxon>
        <taxon>Holothuroidea</taxon>
        <taxon>Aspidochirotacea</taxon>
        <taxon>Aspidochirotida</taxon>
        <taxon>Stichopodidae</taxon>
        <taxon>Apostichopus</taxon>
    </lineage>
</organism>
<comment type="caution">
    <text evidence="1">The sequence shown here is derived from an EMBL/GenBank/DDBJ whole genome shotgun (WGS) entry which is preliminary data.</text>
</comment>
<reference evidence="1 2" key="1">
    <citation type="journal article" date="2017" name="PLoS Biol.">
        <title>The sea cucumber genome provides insights into morphological evolution and visceral regeneration.</title>
        <authorList>
            <person name="Zhang X."/>
            <person name="Sun L."/>
            <person name="Yuan J."/>
            <person name="Sun Y."/>
            <person name="Gao Y."/>
            <person name="Zhang L."/>
            <person name="Li S."/>
            <person name="Dai H."/>
            <person name="Hamel J.F."/>
            <person name="Liu C."/>
            <person name="Yu Y."/>
            <person name="Liu S."/>
            <person name="Lin W."/>
            <person name="Guo K."/>
            <person name="Jin S."/>
            <person name="Xu P."/>
            <person name="Storey K.B."/>
            <person name="Huan P."/>
            <person name="Zhang T."/>
            <person name="Zhou Y."/>
            <person name="Zhang J."/>
            <person name="Lin C."/>
            <person name="Li X."/>
            <person name="Xing L."/>
            <person name="Huo D."/>
            <person name="Sun M."/>
            <person name="Wang L."/>
            <person name="Mercier A."/>
            <person name="Li F."/>
            <person name="Yang H."/>
            <person name="Xiang J."/>
        </authorList>
    </citation>
    <scope>NUCLEOTIDE SEQUENCE [LARGE SCALE GENOMIC DNA]</scope>
    <source>
        <strain evidence="1">Shaxun</strain>
        <tissue evidence="1">Muscle</tissue>
    </source>
</reference>
<dbReference type="AlphaFoldDB" id="A0A2G8LCB6"/>
<evidence type="ECO:0000313" key="1">
    <source>
        <dbReference type="EMBL" id="PIK57916.1"/>
    </source>
</evidence>
<accession>A0A2G8LCB6</accession>
<keyword evidence="2" id="KW-1185">Reference proteome</keyword>